<evidence type="ECO:0000313" key="2">
    <source>
        <dbReference type="EMBL" id="RMI35513.1"/>
    </source>
</evidence>
<evidence type="ECO:0000256" key="1">
    <source>
        <dbReference type="SAM" id="MobiDB-lite"/>
    </source>
</evidence>
<dbReference type="Pfam" id="PF19690">
    <property type="entry name" value="DUF6191"/>
    <property type="match status" value="1"/>
</dbReference>
<keyword evidence="3" id="KW-1185">Reference proteome</keyword>
<protein>
    <submittedName>
        <fullName evidence="2">Uncharacterized protein</fullName>
    </submittedName>
</protein>
<proteinExistence type="predicted"/>
<comment type="caution">
    <text evidence="2">The sequence shown here is derived from an EMBL/GenBank/DDBJ whole genome shotgun (WGS) entry which is preliminary data.</text>
</comment>
<gene>
    <name evidence="2" type="ORF">EBN03_04500</name>
</gene>
<feature type="region of interest" description="Disordered" evidence="1">
    <location>
        <begin position="61"/>
        <end position="97"/>
    </location>
</feature>
<sequence length="97" mass="10738">MTIPGLAVLIVVLACGEVLYRKVTGRAALPWMRDDTRHGVGAIGLEQFDAAFNPARRHEFEERETMSMYRENPGDGTPGESELDLDSGRVRLPRNPG</sequence>
<evidence type="ECO:0000313" key="3">
    <source>
        <dbReference type="Proteomes" id="UP000279275"/>
    </source>
</evidence>
<dbReference type="Proteomes" id="UP000279275">
    <property type="component" value="Unassembled WGS sequence"/>
</dbReference>
<name>A0A3M2LG02_9NOCA</name>
<organism evidence="2 3">
    <name type="scientific">Nocardia stercoris</name>
    <dbReference type="NCBI Taxonomy" id="2483361"/>
    <lineage>
        <taxon>Bacteria</taxon>
        <taxon>Bacillati</taxon>
        <taxon>Actinomycetota</taxon>
        <taxon>Actinomycetes</taxon>
        <taxon>Mycobacteriales</taxon>
        <taxon>Nocardiaceae</taxon>
        <taxon>Nocardia</taxon>
    </lineage>
</organism>
<reference evidence="2 3" key="1">
    <citation type="submission" date="2018-10" db="EMBL/GenBank/DDBJ databases">
        <title>Isolation from cow dung.</title>
        <authorList>
            <person name="Ling L."/>
        </authorList>
    </citation>
    <scope>NUCLEOTIDE SEQUENCE [LARGE SCALE GENOMIC DNA]</scope>
    <source>
        <strain evidence="2 3">NEAU-LL90</strain>
    </source>
</reference>
<accession>A0A3M2LG02</accession>
<dbReference type="OrthoDB" id="4555106at2"/>
<dbReference type="InterPro" id="IPR045684">
    <property type="entry name" value="DUF6191"/>
</dbReference>
<dbReference type="EMBL" id="RFFH01000001">
    <property type="protein sequence ID" value="RMI35513.1"/>
    <property type="molecule type" value="Genomic_DNA"/>
</dbReference>
<dbReference type="AlphaFoldDB" id="A0A3M2LG02"/>